<keyword evidence="2" id="KW-0285">Flavoprotein</keyword>
<dbReference type="NCBIfam" id="TIGR00558">
    <property type="entry name" value="pdxH"/>
    <property type="match status" value="1"/>
</dbReference>
<dbReference type="STRING" id="1895771.BGO89_00715"/>
<feature type="binding site" evidence="6">
    <location>
        <begin position="194"/>
        <end position="196"/>
    </location>
    <ligand>
        <name>substrate</name>
    </ligand>
</feature>
<feature type="binding site" evidence="7">
    <location>
        <position position="87"/>
    </location>
    <ligand>
        <name>FMN</name>
        <dbReference type="ChEBI" id="CHEBI:58210"/>
    </ligand>
</feature>
<evidence type="ECO:0000256" key="4">
    <source>
        <dbReference type="ARBA" id="ARBA00023002"/>
    </source>
</evidence>
<comment type="cofactor">
    <cofactor evidence="7">
        <name>FMN</name>
        <dbReference type="ChEBI" id="CHEBI:58210"/>
    </cofactor>
    <text evidence="7">Binds 1 FMN per subunit.</text>
</comment>
<comment type="caution">
    <text evidence="10">The sequence shown here is derived from an EMBL/GenBank/DDBJ whole genome shotgun (WGS) entry which is preliminary data.</text>
</comment>
<accession>A0A1M3L6F9</accession>
<dbReference type="EC" id="1.4.3.5" evidence="5"/>
<dbReference type="SUPFAM" id="SSF50475">
    <property type="entry name" value="FMN-binding split barrel"/>
    <property type="match status" value="1"/>
</dbReference>
<feature type="binding site" evidence="7">
    <location>
        <position position="188"/>
    </location>
    <ligand>
        <name>FMN</name>
        <dbReference type="ChEBI" id="CHEBI:58210"/>
    </ligand>
</feature>
<dbReference type="InterPro" id="IPR019740">
    <property type="entry name" value="Pyridox_Oxase_CS"/>
</dbReference>
<dbReference type="Pfam" id="PF10590">
    <property type="entry name" value="PNP_phzG_C"/>
    <property type="match status" value="1"/>
</dbReference>
<dbReference type="PANTHER" id="PTHR10851">
    <property type="entry name" value="PYRIDOXINE-5-PHOSPHATE OXIDASE"/>
    <property type="match status" value="1"/>
</dbReference>
<evidence type="ECO:0000259" key="8">
    <source>
        <dbReference type="Pfam" id="PF01243"/>
    </source>
</evidence>
<name>A0A1M3L6F9_9BACT</name>
<dbReference type="PROSITE" id="PS01064">
    <property type="entry name" value="PYRIDOX_OXIDASE"/>
    <property type="match status" value="1"/>
</dbReference>
<evidence type="ECO:0000256" key="1">
    <source>
        <dbReference type="ARBA" id="ARBA00007301"/>
    </source>
</evidence>
<protein>
    <recommendedName>
        <fullName evidence="5">Pyridoxamine 5'-phosphate oxidase</fullName>
        <ecNumber evidence="5">1.4.3.5</ecNumber>
    </recommendedName>
</protein>
<evidence type="ECO:0000256" key="3">
    <source>
        <dbReference type="ARBA" id="ARBA00022643"/>
    </source>
</evidence>
<evidence type="ECO:0000313" key="11">
    <source>
        <dbReference type="Proteomes" id="UP000184233"/>
    </source>
</evidence>
<feature type="domain" description="Pyridoxine 5'-phosphate oxidase dimerisation C-terminal" evidence="9">
    <location>
        <begin position="175"/>
        <end position="215"/>
    </location>
</feature>
<dbReference type="Gene3D" id="2.30.110.10">
    <property type="entry name" value="Electron Transport, Fmn-binding Protein, Chain A"/>
    <property type="match status" value="1"/>
</dbReference>
<feature type="binding site" evidence="7">
    <location>
        <begin position="80"/>
        <end position="81"/>
    </location>
    <ligand>
        <name>FMN</name>
        <dbReference type="ChEBI" id="CHEBI:58210"/>
    </ligand>
</feature>
<dbReference type="GO" id="GO:0010181">
    <property type="term" value="F:FMN binding"/>
    <property type="evidence" value="ECO:0007669"/>
    <property type="project" value="UniProtKB-UniRule"/>
</dbReference>
<feature type="binding site" evidence="7">
    <location>
        <position position="86"/>
    </location>
    <ligand>
        <name>FMN</name>
        <dbReference type="ChEBI" id="CHEBI:58210"/>
    </ligand>
</feature>
<feature type="binding site" evidence="7">
    <location>
        <begin position="144"/>
        <end position="145"/>
    </location>
    <ligand>
        <name>FMN</name>
        <dbReference type="ChEBI" id="CHEBI:58210"/>
    </ligand>
</feature>
<keyword evidence="3 7" id="KW-0288">FMN</keyword>
<dbReference type="PANTHER" id="PTHR10851:SF0">
    <property type="entry name" value="PYRIDOXINE-5'-PHOSPHATE OXIDASE"/>
    <property type="match status" value="1"/>
</dbReference>
<feature type="binding site" evidence="6">
    <location>
        <position position="70"/>
    </location>
    <ligand>
        <name>substrate</name>
    </ligand>
</feature>
<dbReference type="HAMAP" id="MF_01629">
    <property type="entry name" value="PdxH"/>
    <property type="match status" value="1"/>
</dbReference>
<keyword evidence="4" id="KW-0560">Oxidoreductase</keyword>
<feature type="binding site" evidence="7">
    <location>
        <begin position="65"/>
        <end position="70"/>
    </location>
    <ligand>
        <name>FMN</name>
        <dbReference type="ChEBI" id="CHEBI:58210"/>
    </ligand>
</feature>
<dbReference type="Pfam" id="PF01243">
    <property type="entry name" value="PNPOx_N"/>
    <property type="match status" value="1"/>
</dbReference>
<dbReference type="InterPro" id="IPR011576">
    <property type="entry name" value="Pyridox_Oxase_N"/>
</dbReference>
<evidence type="ECO:0000256" key="6">
    <source>
        <dbReference type="PIRSR" id="PIRSR000190-1"/>
    </source>
</evidence>
<organism evidence="10 11">
    <name type="scientific">Candidatus Kapaibacterium thiocyanatum</name>
    <dbReference type="NCBI Taxonomy" id="1895771"/>
    <lineage>
        <taxon>Bacteria</taxon>
        <taxon>Pseudomonadati</taxon>
        <taxon>Candidatus Kapaibacteriota</taxon>
        <taxon>Candidatus Kapaibacteriia</taxon>
        <taxon>Candidatus Kapaibacteriales</taxon>
        <taxon>Candidatus Kapaibacteriaceae</taxon>
        <taxon>Candidatus Kapaibacterium</taxon>
    </lineage>
</organism>
<dbReference type="NCBIfam" id="NF004231">
    <property type="entry name" value="PRK05679.1"/>
    <property type="match status" value="1"/>
</dbReference>
<comment type="similarity">
    <text evidence="1">Belongs to the pyridoxamine 5'-phosphate oxidase family.</text>
</comment>
<feature type="binding site" evidence="6">
    <location>
        <begin position="12"/>
        <end position="15"/>
    </location>
    <ligand>
        <name>substrate</name>
    </ligand>
</feature>
<dbReference type="Proteomes" id="UP000184233">
    <property type="component" value="Unassembled WGS sequence"/>
</dbReference>
<gene>
    <name evidence="10" type="ORF">BGO89_00715</name>
</gene>
<proteinExistence type="inferred from homology"/>
<evidence type="ECO:0000256" key="5">
    <source>
        <dbReference type="NCBIfam" id="TIGR00558"/>
    </source>
</evidence>
<evidence type="ECO:0000256" key="2">
    <source>
        <dbReference type="ARBA" id="ARBA00022630"/>
    </source>
</evidence>
<dbReference type="AlphaFoldDB" id="A0A1M3L6F9"/>
<dbReference type="InterPro" id="IPR012349">
    <property type="entry name" value="Split_barrel_FMN-bd"/>
</dbReference>
<feature type="binding site" evidence="6">
    <location>
        <position position="135"/>
    </location>
    <ligand>
        <name>substrate</name>
    </ligand>
</feature>
<dbReference type="PIRSF" id="PIRSF000190">
    <property type="entry name" value="Pyd_amn-ph_oxd"/>
    <property type="match status" value="1"/>
</dbReference>
<sequence length="215" mass="24522">MNPDKQTLHAIRTDYSRAELAEASVASDPFVQFGRWIDEAIAAQVAEPTAMVLSTVDDAGRPASRVVLLKGIVDGGLRFYTNYASRKGRHLLTNPSASLLFFWPELERQVRVEGVTRRLSEEESFDYFSSRPLESRIGAWASAQSTVTTRADLERTYRELSERFADGNVPLPPTWGGYALHPDRLEFWQGRPSRMHDRIQYRLDHDAWIIERLSP</sequence>
<feature type="binding site" evidence="7">
    <location>
        <position position="109"/>
    </location>
    <ligand>
        <name>FMN</name>
        <dbReference type="ChEBI" id="CHEBI:58210"/>
    </ligand>
</feature>
<feature type="domain" description="Pyridoxamine 5'-phosphate oxidase N-terminal" evidence="8">
    <location>
        <begin position="37"/>
        <end position="147"/>
    </location>
</feature>
<reference evidence="10 11" key="1">
    <citation type="submission" date="2016-09" db="EMBL/GenBank/DDBJ databases">
        <title>Genome-resolved meta-omics ties microbial dynamics to process performance in biotechnology for thiocyanate degradation.</title>
        <authorList>
            <person name="Kantor R.S."/>
            <person name="Huddy R.J."/>
            <person name="Iyer R."/>
            <person name="Thomas B.C."/>
            <person name="Brown C.T."/>
            <person name="Anantharaman K."/>
            <person name="Tringe S."/>
            <person name="Hettich R.L."/>
            <person name="Harrison S.T."/>
            <person name="Banfield J.F."/>
        </authorList>
    </citation>
    <scope>NUCLEOTIDE SEQUENCE [LARGE SCALE GENOMIC DNA]</scope>
    <source>
        <strain evidence="10">59-99</strain>
    </source>
</reference>
<evidence type="ECO:0000256" key="7">
    <source>
        <dbReference type="PIRSR" id="PIRSR000190-2"/>
    </source>
</evidence>
<feature type="binding site" evidence="7">
    <location>
        <position position="198"/>
    </location>
    <ligand>
        <name>FMN</name>
        <dbReference type="ChEBI" id="CHEBI:58210"/>
    </ligand>
</feature>
<dbReference type="InterPro" id="IPR019576">
    <property type="entry name" value="Pyridoxamine_oxidase_dimer_C"/>
</dbReference>
<dbReference type="GO" id="GO:0004733">
    <property type="term" value="F:pyridoxamine phosphate oxidase activity"/>
    <property type="evidence" value="ECO:0007669"/>
    <property type="project" value="UniProtKB-UniRule"/>
</dbReference>
<dbReference type="GO" id="GO:0008615">
    <property type="term" value="P:pyridoxine biosynthetic process"/>
    <property type="evidence" value="ECO:0007669"/>
    <property type="project" value="UniProtKB-UniRule"/>
</dbReference>
<feature type="binding site" evidence="6">
    <location>
        <position position="131"/>
    </location>
    <ligand>
        <name>substrate</name>
    </ligand>
</feature>
<feature type="binding site" evidence="6">
    <location>
        <position position="127"/>
    </location>
    <ligand>
        <name>substrate</name>
    </ligand>
</feature>
<evidence type="ECO:0000259" key="9">
    <source>
        <dbReference type="Pfam" id="PF10590"/>
    </source>
</evidence>
<evidence type="ECO:0000313" key="10">
    <source>
        <dbReference type="EMBL" id="OJX61150.1"/>
    </source>
</evidence>
<dbReference type="EMBL" id="MKVH01000002">
    <property type="protein sequence ID" value="OJX61150.1"/>
    <property type="molecule type" value="Genomic_DNA"/>
</dbReference>
<dbReference type="InterPro" id="IPR000659">
    <property type="entry name" value="Pyridox_Oxase"/>
</dbReference>